<evidence type="ECO:0000313" key="2">
    <source>
        <dbReference type="Proteomes" id="UP001152795"/>
    </source>
</evidence>
<organism evidence="1 2">
    <name type="scientific">Paramuricea clavata</name>
    <name type="common">Red gorgonian</name>
    <name type="synonym">Violescent sea-whip</name>
    <dbReference type="NCBI Taxonomy" id="317549"/>
    <lineage>
        <taxon>Eukaryota</taxon>
        <taxon>Metazoa</taxon>
        <taxon>Cnidaria</taxon>
        <taxon>Anthozoa</taxon>
        <taxon>Octocorallia</taxon>
        <taxon>Malacalcyonacea</taxon>
        <taxon>Plexauridae</taxon>
        <taxon>Paramuricea</taxon>
    </lineage>
</organism>
<dbReference type="EMBL" id="CACRXK020003062">
    <property type="protein sequence ID" value="CAB3997275.1"/>
    <property type="molecule type" value="Genomic_DNA"/>
</dbReference>
<proteinExistence type="predicted"/>
<evidence type="ECO:0000313" key="1">
    <source>
        <dbReference type="EMBL" id="CAB3997275.1"/>
    </source>
</evidence>
<dbReference type="Proteomes" id="UP001152795">
    <property type="component" value="Unassembled WGS sequence"/>
</dbReference>
<gene>
    <name evidence="1" type="ORF">PACLA_8A014229</name>
</gene>
<name>A0A7D9I335_PARCT</name>
<dbReference type="AlphaFoldDB" id="A0A7D9I335"/>
<comment type="caution">
    <text evidence="1">The sequence shown here is derived from an EMBL/GenBank/DDBJ whole genome shotgun (WGS) entry which is preliminary data.</text>
</comment>
<protein>
    <submittedName>
        <fullName evidence="1">Uncharacterized protein</fullName>
    </submittedName>
</protein>
<accession>A0A7D9I335</accession>
<keyword evidence="2" id="KW-1185">Reference proteome</keyword>
<reference evidence="1" key="1">
    <citation type="submission" date="2020-04" db="EMBL/GenBank/DDBJ databases">
        <authorList>
            <person name="Alioto T."/>
            <person name="Alioto T."/>
            <person name="Gomez Garrido J."/>
        </authorList>
    </citation>
    <scope>NUCLEOTIDE SEQUENCE</scope>
    <source>
        <strain evidence="1">A484AB</strain>
    </source>
</reference>
<sequence>MVRCQSLCLEPNYMVDETYFHVGCGPCRESTTDVMVEIFADLPLQIGSRNLALKLQHYSFLNAAQMLYAVGRYEPVLAYHKLPIAEVLLDQSVAHHPYPQHTEIAKD</sequence>